<dbReference type="Proteomes" id="UP000325081">
    <property type="component" value="Unassembled WGS sequence"/>
</dbReference>
<comment type="caution">
    <text evidence="1">The sequence shown here is derived from an EMBL/GenBank/DDBJ whole genome shotgun (WGS) entry which is preliminary data.</text>
</comment>
<proteinExistence type="predicted"/>
<keyword evidence="1" id="KW-0675">Receptor</keyword>
<accession>A0A5A7PUF5</accession>
<evidence type="ECO:0000313" key="1">
    <source>
        <dbReference type="EMBL" id="GER36469.1"/>
    </source>
</evidence>
<sequence length="123" mass="13449">MRQWPWSVVNVRCEVGAGEGEVGHSEVGSVVLCRNLEFGLRNGCSARPVDCEVGSDVTIPASGAWRRPTVAAIWWIRAVTWNRPRRLGRASTVSGVRLVTWGPELGDGEARPRLPWCGVGSRL</sequence>
<name>A0A5A7PUF5_STRAF</name>
<dbReference type="AlphaFoldDB" id="A0A5A7PUF5"/>
<evidence type="ECO:0000313" key="2">
    <source>
        <dbReference type="Proteomes" id="UP000325081"/>
    </source>
</evidence>
<keyword evidence="2" id="KW-1185">Reference proteome</keyword>
<organism evidence="1 2">
    <name type="scientific">Striga asiatica</name>
    <name type="common">Asiatic witchweed</name>
    <name type="synonym">Buchnera asiatica</name>
    <dbReference type="NCBI Taxonomy" id="4170"/>
    <lineage>
        <taxon>Eukaryota</taxon>
        <taxon>Viridiplantae</taxon>
        <taxon>Streptophyta</taxon>
        <taxon>Embryophyta</taxon>
        <taxon>Tracheophyta</taxon>
        <taxon>Spermatophyta</taxon>
        <taxon>Magnoliopsida</taxon>
        <taxon>eudicotyledons</taxon>
        <taxon>Gunneridae</taxon>
        <taxon>Pentapetalae</taxon>
        <taxon>asterids</taxon>
        <taxon>lamiids</taxon>
        <taxon>Lamiales</taxon>
        <taxon>Orobanchaceae</taxon>
        <taxon>Buchnereae</taxon>
        <taxon>Striga</taxon>
    </lineage>
</organism>
<gene>
    <name evidence="1" type="ORF">STAS_12811</name>
</gene>
<protein>
    <submittedName>
        <fullName evidence="1">Ryanodine receptor 2</fullName>
    </submittedName>
</protein>
<reference evidence="2" key="1">
    <citation type="journal article" date="2019" name="Curr. Biol.">
        <title>Genome Sequence of Striga asiatica Provides Insight into the Evolution of Plant Parasitism.</title>
        <authorList>
            <person name="Yoshida S."/>
            <person name="Kim S."/>
            <person name="Wafula E.K."/>
            <person name="Tanskanen J."/>
            <person name="Kim Y.M."/>
            <person name="Honaas L."/>
            <person name="Yang Z."/>
            <person name="Spallek T."/>
            <person name="Conn C.E."/>
            <person name="Ichihashi Y."/>
            <person name="Cheong K."/>
            <person name="Cui S."/>
            <person name="Der J.P."/>
            <person name="Gundlach H."/>
            <person name="Jiao Y."/>
            <person name="Hori C."/>
            <person name="Ishida J.K."/>
            <person name="Kasahara H."/>
            <person name="Kiba T."/>
            <person name="Kim M.S."/>
            <person name="Koo N."/>
            <person name="Laohavisit A."/>
            <person name="Lee Y.H."/>
            <person name="Lumba S."/>
            <person name="McCourt P."/>
            <person name="Mortimer J.C."/>
            <person name="Mutuku J.M."/>
            <person name="Nomura T."/>
            <person name="Sasaki-Sekimoto Y."/>
            <person name="Seto Y."/>
            <person name="Wang Y."/>
            <person name="Wakatake T."/>
            <person name="Sakakibara H."/>
            <person name="Demura T."/>
            <person name="Yamaguchi S."/>
            <person name="Yoneyama K."/>
            <person name="Manabe R.I."/>
            <person name="Nelson D.C."/>
            <person name="Schulman A.H."/>
            <person name="Timko M.P."/>
            <person name="dePamphilis C.W."/>
            <person name="Choi D."/>
            <person name="Shirasu K."/>
        </authorList>
    </citation>
    <scope>NUCLEOTIDE SEQUENCE [LARGE SCALE GENOMIC DNA]</scope>
    <source>
        <strain evidence="2">cv. UVA1</strain>
    </source>
</reference>
<dbReference type="EMBL" id="BKCP01005183">
    <property type="protein sequence ID" value="GER36469.1"/>
    <property type="molecule type" value="Genomic_DNA"/>
</dbReference>